<dbReference type="EMBL" id="FNAD01000006">
    <property type="protein sequence ID" value="SDD64817.1"/>
    <property type="molecule type" value="Genomic_DNA"/>
</dbReference>
<dbReference type="Pfam" id="PF21982">
    <property type="entry name" value="RecX_HTH1"/>
    <property type="match status" value="1"/>
</dbReference>
<dbReference type="OrthoDB" id="5244465at2"/>
<dbReference type="Pfam" id="PF21981">
    <property type="entry name" value="RecX_HTH3"/>
    <property type="match status" value="1"/>
</dbReference>
<feature type="domain" description="RecX third three-helical" evidence="7">
    <location>
        <begin position="110"/>
        <end position="151"/>
    </location>
</feature>
<dbReference type="PANTHER" id="PTHR33602:SF1">
    <property type="entry name" value="REGULATORY PROTEIN RECX FAMILY PROTEIN"/>
    <property type="match status" value="1"/>
</dbReference>
<dbReference type="Proteomes" id="UP000198949">
    <property type="component" value="Unassembled WGS sequence"/>
</dbReference>
<feature type="domain" description="RecX second three-helical" evidence="6">
    <location>
        <begin position="62"/>
        <end position="102"/>
    </location>
</feature>
<keyword evidence="10" id="KW-1185">Reference proteome</keyword>
<evidence type="ECO:0000256" key="5">
    <source>
        <dbReference type="HAMAP-Rule" id="MF_01114"/>
    </source>
</evidence>
<comment type="subcellular location">
    <subcellularLocation>
        <location evidence="1 5">Cytoplasm</location>
    </subcellularLocation>
</comment>
<keyword evidence="4 5" id="KW-0963">Cytoplasm</keyword>
<evidence type="ECO:0000259" key="6">
    <source>
        <dbReference type="Pfam" id="PF02631"/>
    </source>
</evidence>
<evidence type="ECO:0000256" key="1">
    <source>
        <dbReference type="ARBA" id="ARBA00004496"/>
    </source>
</evidence>
<evidence type="ECO:0000259" key="7">
    <source>
        <dbReference type="Pfam" id="PF21981"/>
    </source>
</evidence>
<dbReference type="HAMAP" id="MF_01114">
    <property type="entry name" value="RecX"/>
    <property type="match status" value="1"/>
</dbReference>
<dbReference type="Gene3D" id="1.10.10.10">
    <property type="entry name" value="Winged helix-like DNA-binding domain superfamily/Winged helix DNA-binding domain"/>
    <property type="match status" value="3"/>
</dbReference>
<dbReference type="AlphaFoldDB" id="A0A1G6WHW2"/>
<dbReference type="InterPro" id="IPR053924">
    <property type="entry name" value="RecX_HTH_2nd"/>
</dbReference>
<evidence type="ECO:0000256" key="3">
    <source>
        <dbReference type="ARBA" id="ARBA00018111"/>
    </source>
</evidence>
<dbReference type="InterPro" id="IPR036388">
    <property type="entry name" value="WH-like_DNA-bd_sf"/>
</dbReference>
<evidence type="ECO:0000259" key="8">
    <source>
        <dbReference type="Pfam" id="PF21982"/>
    </source>
</evidence>
<reference evidence="10" key="1">
    <citation type="submission" date="2016-10" db="EMBL/GenBank/DDBJ databases">
        <authorList>
            <person name="Varghese N."/>
            <person name="Submissions S."/>
        </authorList>
    </citation>
    <scope>NUCLEOTIDE SEQUENCE [LARGE SCALE GENOMIC DNA]</scope>
    <source>
        <strain evidence="10">CGMCC 4.3516</strain>
    </source>
</reference>
<organism evidence="9 10">
    <name type="scientific">Glycomyces harbinensis</name>
    <dbReference type="NCBI Taxonomy" id="58114"/>
    <lineage>
        <taxon>Bacteria</taxon>
        <taxon>Bacillati</taxon>
        <taxon>Actinomycetota</taxon>
        <taxon>Actinomycetes</taxon>
        <taxon>Glycomycetales</taxon>
        <taxon>Glycomycetaceae</taxon>
        <taxon>Glycomyces</taxon>
    </lineage>
</organism>
<dbReference type="GO" id="GO:0006282">
    <property type="term" value="P:regulation of DNA repair"/>
    <property type="evidence" value="ECO:0007669"/>
    <property type="project" value="UniProtKB-UniRule"/>
</dbReference>
<dbReference type="GO" id="GO:0005737">
    <property type="term" value="C:cytoplasm"/>
    <property type="evidence" value="ECO:0007669"/>
    <property type="project" value="UniProtKB-SubCell"/>
</dbReference>
<proteinExistence type="inferred from homology"/>
<evidence type="ECO:0000256" key="4">
    <source>
        <dbReference type="ARBA" id="ARBA00022490"/>
    </source>
</evidence>
<evidence type="ECO:0000313" key="9">
    <source>
        <dbReference type="EMBL" id="SDD64817.1"/>
    </source>
</evidence>
<comment type="similarity">
    <text evidence="2 5">Belongs to the RecX family.</text>
</comment>
<dbReference type="InterPro" id="IPR053926">
    <property type="entry name" value="RecX_HTH_1st"/>
</dbReference>
<dbReference type="PANTHER" id="PTHR33602">
    <property type="entry name" value="REGULATORY PROTEIN RECX FAMILY PROTEIN"/>
    <property type="match status" value="1"/>
</dbReference>
<comment type="function">
    <text evidence="5">Modulates RecA activity.</text>
</comment>
<protein>
    <recommendedName>
        <fullName evidence="3 5">Regulatory protein RecX</fullName>
    </recommendedName>
</protein>
<evidence type="ECO:0000313" key="10">
    <source>
        <dbReference type="Proteomes" id="UP000198949"/>
    </source>
</evidence>
<sequence>MKNQRSTSKPNDPEAARQYCLQLLSGRPRTRTELGDSMRRKGFEETIVAEILERYAEVGLIDDAVFARAWVDSRHRSRGLSKKVLAGELRRKGVDPDFVEAAVEAVSDEDEREAALALARRRYRSLAGQPDEAVLRKLVGMLARKGYGSGVAIPVVKQVLAEAESEAAELLDVDAHFE</sequence>
<accession>A0A1G6WHW2</accession>
<dbReference type="Pfam" id="PF02631">
    <property type="entry name" value="RecX_HTH2"/>
    <property type="match status" value="1"/>
</dbReference>
<gene>
    <name evidence="5" type="primary">recX</name>
    <name evidence="9" type="ORF">SAMN05216270_10624</name>
</gene>
<feature type="domain" description="RecX first three-helical" evidence="8">
    <location>
        <begin position="16"/>
        <end position="54"/>
    </location>
</feature>
<dbReference type="InterPro" id="IPR003783">
    <property type="entry name" value="Regulatory_RecX"/>
</dbReference>
<dbReference type="RefSeq" id="WP_091034071.1">
    <property type="nucleotide sequence ID" value="NZ_FNAD01000006.1"/>
</dbReference>
<name>A0A1G6WHW2_9ACTN</name>
<dbReference type="InterPro" id="IPR053925">
    <property type="entry name" value="RecX_HTH_3rd"/>
</dbReference>
<evidence type="ECO:0000256" key="2">
    <source>
        <dbReference type="ARBA" id="ARBA00009695"/>
    </source>
</evidence>
<dbReference type="STRING" id="58114.SAMN05216270_10624"/>